<dbReference type="Gene3D" id="3.40.1810.10">
    <property type="entry name" value="Transcription factor, MADS-box"/>
    <property type="match status" value="1"/>
</dbReference>
<name>A0A8F2Z0B7_CUNLA</name>
<dbReference type="Pfam" id="PF00319">
    <property type="entry name" value="SRF-TF"/>
    <property type="match status" value="1"/>
</dbReference>
<comment type="subcellular location">
    <subcellularLocation>
        <location evidence="1">Nucleus</location>
    </subcellularLocation>
</comment>
<proteinExistence type="evidence at transcript level"/>
<keyword evidence="5" id="KW-0539">Nucleus</keyword>
<dbReference type="PANTHER" id="PTHR48019">
    <property type="entry name" value="SERUM RESPONSE FACTOR HOMOLOG"/>
    <property type="match status" value="1"/>
</dbReference>
<feature type="domain" description="MADS-box" evidence="8">
    <location>
        <begin position="1"/>
        <end position="61"/>
    </location>
</feature>
<evidence type="ECO:0000313" key="10">
    <source>
        <dbReference type="EMBL" id="QWX93761.1"/>
    </source>
</evidence>
<dbReference type="GO" id="GO:0005634">
    <property type="term" value="C:nucleus"/>
    <property type="evidence" value="ECO:0007669"/>
    <property type="project" value="UniProtKB-SubCell"/>
</dbReference>
<dbReference type="InterPro" id="IPR002100">
    <property type="entry name" value="TF_MADSbox"/>
</dbReference>
<dbReference type="SMART" id="SM00432">
    <property type="entry name" value="MADS"/>
    <property type="match status" value="1"/>
</dbReference>
<dbReference type="GO" id="GO:0003700">
    <property type="term" value="F:DNA-binding transcription factor activity"/>
    <property type="evidence" value="ECO:0007669"/>
    <property type="project" value="InterPro"/>
</dbReference>
<dbReference type="PROSITE" id="PS50066">
    <property type="entry name" value="MADS_BOX_2"/>
    <property type="match status" value="1"/>
</dbReference>
<dbReference type="InterPro" id="IPR033896">
    <property type="entry name" value="MEF2-like_N"/>
</dbReference>
<evidence type="ECO:0000256" key="7">
    <source>
        <dbReference type="SAM" id="MobiDB-lite"/>
    </source>
</evidence>
<dbReference type="GO" id="GO:0000977">
    <property type="term" value="F:RNA polymerase II transcription regulatory region sequence-specific DNA binding"/>
    <property type="evidence" value="ECO:0007669"/>
    <property type="project" value="InterPro"/>
</dbReference>
<evidence type="ECO:0000256" key="3">
    <source>
        <dbReference type="ARBA" id="ARBA00023125"/>
    </source>
</evidence>
<evidence type="ECO:0000256" key="1">
    <source>
        <dbReference type="ARBA" id="ARBA00004123"/>
    </source>
</evidence>
<dbReference type="CDD" id="cd00265">
    <property type="entry name" value="MADS_MEF2_like"/>
    <property type="match status" value="1"/>
</dbReference>
<dbReference type="SUPFAM" id="SSF55455">
    <property type="entry name" value="SRF-like"/>
    <property type="match status" value="1"/>
</dbReference>
<sequence length="348" mass="40218">MGRGKIEIKRIENATSRQVTFSKRRGGLLKKAQELAILCDADIALIIFSSTGKLFEYASSRNYHFKERSQIPDYINFHFRCHRCFEYRHLASKCSKQESSERACSRKQFCTPTWWQGAEPLHSVLLPAKGKKSLLFSSRIKAKSLSSSMKNILERYNKSPEGSQSSLVEYDNDNQFHEVARLKHQVEQLQLSQKHMMGEQISNLSMKDLQQLEHQMEIGMSRIRARKDQTLLERIDEIEMKRLEDIEIKQEQENRNLRKQLEEARKNPLATEQRPTAFLQFHSLQPIDSSTPLLAGPSATHNSSIEESETSETSLHLGLFDGHAQSKKSQKCSSSDEVRKSQNEWMEE</sequence>
<dbReference type="PROSITE" id="PS51297">
    <property type="entry name" value="K_BOX"/>
    <property type="match status" value="1"/>
</dbReference>
<accession>A0A8F2Z0B7</accession>
<dbReference type="InterPro" id="IPR002487">
    <property type="entry name" value="TF_Kbox"/>
</dbReference>
<evidence type="ECO:0000256" key="5">
    <source>
        <dbReference type="ARBA" id="ARBA00023242"/>
    </source>
</evidence>
<keyword evidence="6" id="KW-0175">Coiled coil</keyword>
<feature type="domain" description="K-box" evidence="9">
    <location>
        <begin position="172"/>
        <end position="267"/>
    </location>
</feature>
<feature type="coiled-coil region" evidence="6">
    <location>
        <begin position="240"/>
        <end position="267"/>
    </location>
</feature>
<feature type="region of interest" description="Disordered" evidence="7">
    <location>
        <begin position="289"/>
        <end position="348"/>
    </location>
</feature>
<protein>
    <submittedName>
        <fullName evidence="10">MADS-box protein 22</fullName>
    </submittedName>
</protein>
<evidence type="ECO:0000256" key="6">
    <source>
        <dbReference type="SAM" id="Coils"/>
    </source>
</evidence>
<evidence type="ECO:0000256" key="4">
    <source>
        <dbReference type="ARBA" id="ARBA00023163"/>
    </source>
</evidence>
<dbReference type="PRINTS" id="PR00404">
    <property type="entry name" value="MADSDOMAIN"/>
</dbReference>
<dbReference type="PROSITE" id="PS00350">
    <property type="entry name" value="MADS_BOX_1"/>
    <property type="match status" value="1"/>
</dbReference>
<keyword evidence="3" id="KW-0238">DNA-binding</keyword>
<reference evidence="10" key="1">
    <citation type="submission" date="2020-02" db="EMBL/GenBank/DDBJ databases">
        <title>Genome-wide identification and analysis of the MADS-box gene family in Cunninghamia lanceolate (Lamb.) Hook.</title>
        <authorList>
            <person name="Xie Y."/>
        </authorList>
    </citation>
    <scope>NUCLEOTIDE SEQUENCE</scope>
</reference>
<keyword evidence="2" id="KW-0805">Transcription regulation</keyword>
<dbReference type="EMBL" id="MT103489">
    <property type="protein sequence ID" value="QWX93761.1"/>
    <property type="molecule type" value="mRNA"/>
</dbReference>
<dbReference type="GO" id="GO:0045944">
    <property type="term" value="P:positive regulation of transcription by RNA polymerase II"/>
    <property type="evidence" value="ECO:0007669"/>
    <property type="project" value="InterPro"/>
</dbReference>
<dbReference type="AlphaFoldDB" id="A0A8F2Z0B7"/>
<keyword evidence="4" id="KW-0804">Transcription</keyword>
<organism evidence="10">
    <name type="scientific">Cunninghamia lanceolata</name>
    <name type="common">China fir</name>
    <name type="synonym">Pinus lanceolata</name>
    <dbReference type="NCBI Taxonomy" id="28977"/>
    <lineage>
        <taxon>Eukaryota</taxon>
        <taxon>Viridiplantae</taxon>
        <taxon>Streptophyta</taxon>
        <taxon>Embryophyta</taxon>
        <taxon>Tracheophyta</taxon>
        <taxon>Spermatophyta</taxon>
        <taxon>Pinopsida</taxon>
        <taxon>Pinidae</taxon>
        <taxon>Conifers II</taxon>
        <taxon>Cupressales</taxon>
        <taxon>Cupressaceae</taxon>
        <taxon>Cunninghamia</taxon>
    </lineage>
</organism>
<dbReference type="Pfam" id="PF01486">
    <property type="entry name" value="K-box"/>
    <property type="match status" value="1"/>
</dbReference>
<dbReference type="GO" id="GO:0046983">
    <property type="term" value="F:protein dimerization activity"/>
    <property type="evidence" value="ECO:0007669"/>
    <property type="project" value="InterPro"/>
</dbReference>
<evidence type="ECO:0000259" key="8">
    <source>
        <dbReference type="PROSITE" id="PS50066"/>
    </source>
</evidence>
<dbReference type="InterPro" id="IPR050142">
    <property type="entry name" value="MADS-box/MEF2_TF"/>
</dbReference>
<dbReference type="InterPro" id="IPR036879">
    <property type="entry name" value="TF_MADSbox_sf"/>
</dbReference>
<evidence type="ECO:0000256" key="2">
    <source>
        <dbReference type="ARBA" id="ARBA00023015"/>
    </source>
</evidence>
<gene>
    <name evidence="10" type="primary">MADS22</name>
</gene>
<evidence type="ECO:0000259" key="9">
    <source>
        <dbReference type="PROSITE" id="PS51297"/>
    </source>
</evidence>